<evidence type="ECO:0000313" key="2">
    <source>
        <dbReference type="Proteomes" id="UP000246635"/>
    </source>
</evidence>
<comment type="caution">
    <text evidence="1">The sequence shown here is derived from an EMBL/GenBank/DDBJ whole genome shotgun (WGS) entry which is preliminary data.</text>
</comment>
<evidence type="ECO:0000313" key="1">
    <source>
        <dbReference type="EMBL" id="PWV93795.1"/>
    </source>
</evidence>
<organism evidence="1 2">
    <name type="scientific">Paenibacillus cellulosilyticus</name>
    <dbReference type="NCBI Taxonomy" id="375489"/>
    <lineage>
        <taxon>Bacteria</taxon>
        <taxon>Bacillati</taxon>
        <taxon>Bacillota</taxon>
        <taxon>Bacilli</taxon>
        <taxon>Bacillales</taxon>
        <taxon>Paenibacillaceae</taxon>
        <taxon>Paenibacillus</taxon>
    </lineage>
</organism>
<dbReference type="EMBL" id="QGTQ01000034">
    <property type="protein sequence ID" value="PWV93795.1"/>
    <property type="molecule type" value="Genomic_DNA"/>
</dbReference>
<gene>
    <name evidence="1" type="ORF">DFQ01_13434</name>
</gene>
<reference evidence="1 2" key="1">
    <citation type="submission" date="2018-05" db="EMBL/GenBank/DDBJ databases">
        <title>Genomic Encyclopedia of Type Strains, Phase III (KMG-III): the genomes of soil and plant-associated and newly described type strains.</title>
        <authorList>
            <person name="Whitman W."/>
        </authorList>
    </citation>
    <scope>NUCLEOTIDE SEQUENCE [LARGE SCALE GENOMIC DNA]</scope>
    <source>
        <strain evidence="1 2">CECT 5696</strain>
    </source>
</reference>
<sequence length="137" mass="15782">MKPMKRSIRIRLESGTVAHVSICSIDGRSVQTRAAKVLVNYLSTDSIEFMTYLKLPADSKLELHFDLRFNEWHFSLVGHLDSRLGTRDGNLYVYQCALQPDTNIRKAIVRALEQVLQRMSPGATYVHALYRRQETTR</sequence>
<protein>
    <submittedName>
        <fullName evidence="1">Uncharacterized protein</fullName>
    </submittedName>
</protein>
<proteinExistence type="predicted"/>
<dbReference type="AlphaFoldDB" id="A0A2V2YLN0"/>
<name>A0A2V2YLN0_9BACL</name>
<dbReference type="Proteomes" id="UP000246635">
    <property type="component" value="Unassembled WGS sequence"/>
</dbReference>
<accession>A0A2V2YLN0</accession>
<keyword evidence="2" id="KW-1185">Reference proteome</keyword>